<dbReference type="CDD" id="cd05709">
    <property type="entry name" value="S2P-M50"/>
    <property type="match status" value="1"/>
</dbReference>
<keyword evidence="6 7" id="KW-0472">Membrane</keyword>
<dbReference type="InterPro" id="IPR008915">
    <property type="entry name" value="Peptidase_M50"/>
</dbReference>
<organism evidence="9 11">
    <name type="scientific">Bacillus glycinifermentans</name>
    <dbReference type="NCBI Taxonomy" id="1664069"/>
    <lineage>
        <taxon>Bacteria</taxon>
        <taxon>Bacillati</taxon>
        <taxon>Bacillota</taxon>
        <taxon>Bacilli</taxon>
        <taxon>Bacillales</taxon>
        <taxon>Bacillaceae</taxon>
        <taxon>Bacillus</taxon>
    </lineage>
</organism>
<evidence type="ECO:0000256" key="5">
    <source>
        <dbReference type="ARBA" id="ARBA00022989"/>
    </source>
</evidence>
<gene>
    <name evidence="9" type="ORF">AB447_214210</name>
    <name evidence="10" type="ORF">P8828_11790</name>
</gene>
<dbReference type="Proteomes" id="UP001341297">
    <property type="component" value="Unassembled WGS sequence"/>
</dbReference>
<keyword evidence="12" id="KW-1185">Reference proteome</keyword>
<evidence type="ECO:0000313" key="10">
    <source>
        <dbReference type="EMBL" id="MEC0485516.1"/>
    </source>
</evidence>
<dbReference type="GO" id="GO:0006508">
    <property type="term" value="P:proteolysis"/>
    <property type="evidence" value="ECO:0007669"/>
    <property type="project" value="InterPro"/>
</dbReference>
<comment type="cofactor">
    <cofactor evidence="1">
        <name>Zn(2+)</name>
        <dbReference type="ChEBI" id="CHEBI:29105"/>
    </cofactor>
</comment>
<comment type="caution">
    <text evidence="9">The sequence shown here is derived from an EMBL/GenBank/DDBJ whole genome shotgun (WGS) entry which is preliminary data.</text>
</comment>
<feature type="transmembrane region" description="Helical" evidence="7">
    <location>
        <begin position="113"/>
        <end position="131"/>
    </location>
</feature>
<reference evidence="9" key="2">
    <citation type="submission" date="2015-10" db="EMBL/GenBank/DDBJ databases">
        <authorList>
            <person name="Gilbert D.G."/>
        </authorList>
    </citation>
    <scope>NUCLEOTIDE SEQUENCE</scope>
    <source>
        <strain evidence="9">GO-13</strain>
    </source>
</reference>
<evidence type="ECO:0000313" key="12">
    <source>
        <dbReference type="Proteomes" id="UP001341297"/>
    </source>
</evidence>
<proteinExistence type="inferred from homology"/>
<comment type="subcellular location">
    <subcellularLocation>
        <location evidence="2">Membrane</location>
        <topology evidence="2">Multi-pass membrane protein</topology>
    </subcellularLocation>
</comment>
<dbReference type="EMBL" id="JARRTL010000010">
    <property type="protein sequence ID" value="MEC0485516.1"/>
    <property type="molecule type" value="Genomic_DNA"/>
</dbReference>
<evidence type="ECO:0000313" key="11">
    <source>
        <dbReference type="Proteomes" id="UP000036168"/>
    </source>
</evidence>
<feature type="transmembrane region" description="Helical" evidence="7">
    <location>
        <begin position="6"/>
        <end position="29"/>
    </location>
</feature>
<evidence type="ECO:0000256" key="3">
    <source>
        <dbReference type="ARBA" id="ARBA00007931"/>
    </source>
</evidence>
<evidence type="ECO:0000313" key="9">
    <source>
        <dbReference type="EMBL" id="KRT94801.1"/>
    </source>
</evidence>
<keyword evidence="4 7" id="KW-0812">Transmembrane</keyword>
<feature type="transmembrane region" description="Helical" evidence="7">
    <location>
        <begin position="86"/>
        <end position="107"/>
    </location>
</feature>
<protein>
    <submittedName>
        <fullName evidence="10">M50 family metallopeptidase</fullName>
    </submittedName>
</protein>
<dbReference type="OrthoDB" id="2940419at2"/>
<dbReference type="GO" id="GO:0016020">
    <property type="term" value="C:membrane"/>
    <property type="evidence" value="ECO:0007669"/>
    <property type="project" value="UniProtKB-SubCell"/>
</dbReference>
<keyword evidence="5 7" id="KW-1133">Transmembrane helix</keyword>
<feature type="domain" description="Peptidase M50" evidence="8">
    <location>
        <begin position="12"/>
        <end position="189"/>
    </location>
</feature>
<evidence type="ECO:0000256" key="2">
    <source>
        <dbReference type="ARBA" id="ARBA00004141"/>
    </source>
</evidence>
<evidence type="ECO:0000256" key="6">
    <source>
        <dbReference type="ARBA" id="ARBA00023136"/>
    </source>
</evidence>
<dbReference type="Pfam" id="PF02163">
    <property type="entry name" value="Peptidase_M50"/>
    <property type="match status" value="1"/>
</dbReference>
<evidence type="ECO:0000256" key="1">
    <source>
        <dbReference type="ARBA" id="ARBA00001947"/>
    </source>
</evidence>
<dbReference type="Proteomes" id="UP000036168">
    <property type="component" value="Unassembled WGS sequence"/>
</dbReference>
<evidence type="ECO:0000256" key="7">
    <source>
        <dbReference type="SAM" id="Phobius"/>
    </source>
</evidence>
<sequence>MTALLHSIGPLAVAAIASITVHELGHILFGRIVRRKADWLALGPFIIFRDGNIIFRWKHEYFGGAVFLYGEAITDKEAYRKEKIKTAVSLLGGPVTSFLSGFVFLYAVQNNEYAFYFGIFSILIGTATLLFTDGLPAILIFTNSLYACYYFLSLELMSSKEEKQFDFLLKELRGELQKVKADSIEKVSLNCLGALYFYLYCSQINFDMTSRGKVNIYQDILGEIEHKGLGLFKNKQKRSILTAIVYLEEMNLLMEGNAEAAETLYAKLADADNRRLHELKRDAVIKQDHKAKSLYISELQSDVFNRNTILLKMEERFIQKAGEYMADVRGERSCVTDGNGKM</sequence>
<dbReference type="EMBL" id="LECW02000005">
    <property type="protein sequence ID" value="KRT94801.1"/>
    <property type="molecule type" value="Genomic_DNA"/>
</dbReference>
<accession>A0A0T6BT33</accession>
<evidence type="ECO:0000256" key="4">
    <source>
        <dbReference type="ARBA" id="ARBA00022692"/>
    </source>
</evidence>
<evidence type="ECO:0000259" key="8">
    <source>
        <dbReference type="Pfam" id="PF02163"/>
    </source>
</evidence>
<dbReference type="AlphaFoldDB" id="A0A0T6BT33"/>
<name>A0A0T6BT33_9BACI</name>
<comment type="similarity">
    <text evidence="3">Belongs to the peptidase M50B family.</text>
</comment>
<reference evidence="9 11" key="1">
    <citation type="journal article" date="2015" name="Int. J. Syst. Evol. Microbiol.">
        <title>Bacillus glycinifermentans sp. nov., isolated from fermented soybean paste.</title>
        <authorList>
            <person name="Kim S.J."/>
            <person name="Dunlap C.A."/>
            <person name="Kwon S.W."/>
            <person name="Rooney A.P."/>
        </authorList>
    </citation>
    <scope>NUCLEOTIDE SEQUENCE [LARGE SCALE GENOMIC DNA]</scope>
    <source>
        <strain evidence="9 11">GO-13</strain>
    </source>
</reference>
<dbReference type="RefSeq" id="WP_048353922.1">
    <property type="nucleotide sequence ID" value="NZ_CP023481.1"/>
</dbReference>
<reference evidence="10 12" key="3">
    <citation type="submission" date="2023-03" db="EMBL/GenBank/DDBJ databases">
        <title>Agriculturally important microbes genome sequencing.</title>
        <authorList>
            <person name="Dunlap C."/>
        </authorList>
    </citation>
    <scope>NUCLEOTIDE SEQUENCE [LARGE SCALE GENOMIC DNA]</scope>
    <source>
        <strain evidence="10 12">CBP-3203</strain>
    </source>
</reference>